<dbReference type="RefSeq" id="WP_099380939.1">
    <property type="nucleotide sequence ID" value="NZ_PEBD01000002.1"/>
</dbReference>
<dbReference type="EMBL" id="PEBD01000002">
    <property type="protein sequence ID" value="PHV69074.1"/>
    <property type="molecule type" value="Genomic_DNA"/>
</dbReference>
<organism evidence="3 4">
    <name type="scientific">Williamsia marianensis</name>
    <dbReference type="NCBI Taxonomy" id="85044"/>
    <lineage>
        <taxon>Bacteria</taxon>
        <taxon>Bacillati</taxon>
        <taxon>Actinomycetota</taxon>
        <taxon>Actinomycetes</taxon>
        <taxon>Mycobacteriales</taxon>
        <taxon>Nocardiaceae</taxon>
        <taxon>Williamsia</taxon>
    </lineage>
</organism>
<dbReference type="GO" id="GO:0008688">
    <property type="term" value="F:3-(3-hydroxyphenyl)propionate hydroxylase activity"/>
    <property type="evidence" value="ECO:0007669"/>
    <property type="project" value="TreeGrafter"/>
</dbReference>
<keyword evidence="1" id="KW-0560">Oxidoreductase</keyword>
<dbReference type="AlphaFoldDB" id="A0A2G3PTE2"/>
<dbReference type="NCBIfam" id="NF004829">
    <property type="entry name" value="PRK06183.1-3"/>
    <property type="match status" value="1"/>
</dbReference>
<proteinExistence type="predicted"/>
<protein>
    <recommendedName>
        <fullName evidence="2">FAD-binding domain-containing protein</fullName>
    </recommendedName>
</protein>
<dbReference type="InterPro" id="IPR050631">
    <property type="entry name" value="PheA/TfdB_FAD_monoxygenase"/>
</dbReference>
<dbReference type="Pfam" id="PF01494">
    <property type="entry name" value="FAD_binding_3"/>
    <property type="match status" value="1"/>
</dbReference>
<dbReference type="GO" id="GO:0019622">
    <property type="term" value="P:3-(3-hydroxy)phenylpropionate catabolic process"/>
    <property type="evidence" value="ECO:0007669"/>
    <property type="project" value="TreeGrafter"/>
</dbReference>
<evidence type="ECO:0000256" key="1">
    <source>
        <dbReference type="ARBA" id="ARBA00023002"/>
    </source>
</evidence>
<accession>A0A2G3PTE2</accession>
<dbReference type="InterPro" id="IPR002938">
    <property type="entry name" value="FAD-bd"/>
</dbReference>
<sequence>MNNNNTQVIVLGAGPTGLTAATLLANSGVEVAIVDPFRLPAHHPRATHIDDETMRSFQSLGASHLEPTWHRQADGNYQFFNAYGQLIQSFPWRTTPTDQGWYGDYQFFQPDFESHLRGQLHQSDSATTWFGWRAQSIGQSSGGVEVAVRNERTGQARVLTAEYLIGADGARSLVRESVTAEVEDLHATHRSLILDIVPIAGEPNPSVFTYTRAELPNPITVVPGAGGMIRFEFLLMDGDATEDFEQPSKWYDLLHPYYAAGSYRIMRADVYRWQSLLPSAWRRDRFFIAGDAAHQMTPHLGQGMCSGIRDAMNLSWKVAARLRGAPDQLLDTYESERKHHVRVYMEAAAGAANAVEHLAASPGPLDDIPSLMEIPFPIPELGHGLHGETNGPAGALSIQPRLRNGTLLDDIVGYNFAVVGDPSVIGDVDSSTPAIWARMGAVVVTDLDATTRQWLNDFGVHAVVIRPDRYVFDGAKDAAQLDTLSARLEAAVGASDPEVAQLAGAERR</sequence>
<dbReference type="Gene3D" id="3.30.70.2450">
    <property type="match status" value="1"/>
</dbReference>
<gene>
    <name evidence="3" type="ORF">CSW57_00100</name>
</gene>
<reference evidence="3 4" key="1">
    <citation type="submission" date="2017-10" db="EMBL/GenBank/DDBJ databases">
        <title>The draft genome sequence of Williamsia sp. BULT 1.1 isolated from the semi-arid grassland soils from South Africa.</title>
        <authorList>
            <person name="Kabwe M.H."/>
            <person name="Govender N."/>
            <person name="Mutseka Lunga P."/>
            <person name="Vikram S."/>
            <person name="Makhalanyane T.P."/>
        </authorList>
    </citation>
    <scope>NUCLEOTIDE SEQUENCE [LARGE SCALE GENOMIC DNA]</scope>
    <source>
        <strain evidence="3 4">BULT 1.1</strain>
    </source>
</reference>
<feature type="domain" description="FAD-binding" evidence="2">
    <location>
        <begin position="6"/>
        <end position="345"/>
    </location>
</feature>
<evidence type="ECO:0000313" key="3">
    <source>
        <dbReference type="EMBL" id="PHV69074.1"/>
    </source>
</evidence>
<dbReference type="InterPro" id="IPR036188">
    <property type="entry name" value="FAD/NAD-bd_sf"/>
</dbReference>
<name>A0A2G3PTE2_WILMA</name>
<evidence type="ECO:0000313" key="4">
    <source>
        <dbReference type="Proteomes" id="UP000225108"/>
    </source>
</evidence>
<dbReference type="Gene3D" id="3.50.50.60">
    <property type="entry name" value="FAD/NAD(P)-binding domain"/>
    <property type="match status" value="1"/>
</dbReference>
<dbReference type="GO" id="GO:0071949">
    <property type="term" value="F:FAD binding"/>
    <property type="evidence" value="ECO:0007669"/>
    <property type="project" value="InterPro"/>
</dbReference>
<dbReference type="SUPFAM" id="SSF51905">
    <property type="entry name" value="FAD/NAD(P)-binding domain"/>
    <property type="match status" value="1"/>
</dbReference>
<dbReference type="PANTHER" id="PTHR43476">
    <property type="entry name" value="3-(3-HYDROXY-PHENYL)PROPIONATE/3-HYDROXYCINNAMIC ACID HYDROXYLASE"/>
    <property type="match status" value="1"/>
</dbReference>
<comment type="caution">
    <text evidence="3">The sequence shown here is derived from an EMBL/GenBank/DDBJ whole genome shotgun (WGS) entry which is preliminary data.</text>
</comment>
<dbReference type="Proteomes" id="UP000225108">
    <property type="component" value="Unassembled WGS sequence"/>
</dbReference>
<evidence type="ECO:0000259" key="2">
    <source>
        <dbReference type="Pfam" id="PF01494"/>
    </source>
</evidence>
<dbReference type="PRINTS" id="PR00420">
    <property type="entry name" value="RNGMNOXGNASE"/>
</dbReference>
<dbReference type="PANTHER" id="PTHR43476:SF3">
    <property type="entry name" value="FAD-BINDING MONOOXYGENASE"/>
    <property type="match status" value="1"/>
</dbReference>